<reference evidence="3" key="1">
    <citation type="submission" date="2016-09" db="EMBL/GenBank/DDBJ databases">
        <authorList>
            <person name="Koehorst J."/>
        </authorList>
    </citation>
    <scope>NUCLEOTIDE SEQUENCE [LARGE SCALE GENOMIC DNA]</scope>
</reference>
<dbReference type="EMBL" id="LT629973">
    <property type="protein sequence ID" value="SEH88804.1"/>
    <property type="molecule type" value="Genomic_DNA"/>
</dbReference>
<feature type="chain" id="PRO_5014266430" evidence="1">
    <location>
        <begin position="23"/>
        <end position="276"/>
    </location>
</feature>
<dbReference type="STRING" id="1679444.PYTT_1469"/>
<dbReference type="Proteomes" id="UP000176204">
    <property type="component" value="Chromosome I"/>
</dbReference>
<accession>A0A1C7PA80</accession>
<proteinExistence type="predicted"/>
<organism evidence="2 3">
    <name type="scientific">Akkermansia glycaniphila</name>
    <dbReference type="NCBI Taxonomy" id="1679444"/>
    <lineage>
        <taxon>Bacteria</taxon>
        <taxon>Pseudomonadati</taxon>
        <taxon>Verrucomicrobiota</taxon>
        <taxon>Verrucomicrobiia</taxon>
        <taxon>Verrucomicrobiales</taxon>
        <taxon>Akkermansiaceae</taxon>
        <taxon>Akkermansia</taxon>
    </lineage>
</organism>
<dbReference type="PATRIC" id="fig|1679444.3.peg.1472"/>
<evidence type="ECO:0000256" key="1">
    <source>
        <dbReference type="SAM" id="SignalP"/>
    </source>
</evidence>
<evidence type="ECO:0000313" key="2">
    <source>
        <dbReference type="EMBL" id="SEH88804.1"/>
    </source>
</evidence>
<name>A0A1C7PA80_9BACT</name>
<dbReference type="KEGG" id="agl:PYTT_1469"/>
<keyword evidence="1" id="KW-0732">Signal</keyword>
<dbReference type="PROSITE" id="PS51257">
    <property type="entry name" value="PROKAR_LIPOPROTEIN"/>
    <property type="match status" value="1"/>
</dbReference>
<sequence length="276" mass="30060">MKTMLLVLLSAAAVSCTSPVPASAPAARGKTGAVPQAAQGNALVDVMALGGRIWQNECAGKQEGLVSWNAGEEFPSLGIGHFIWYPKGYRGPFEESWPSFVRFAQAKGARVPSELQGTPPWSSRSAFMADARNPRVNAMRAWLAQPGIVRLQTEFIMARSRQALPAMLAASSQPREVEARYHALSRTTGGMYALVDYVNFKGEGTNPDERYNGQGWGLLQVLENMRGQPQGSEACREFSRAAAGVLARRVANSPKARGEQRWLQGWTNRCKTYAGE</sequence>
<keyword evidence="3" id="KW-1185">Reference proteome</keyword>
<dbReference type="OrthoDB" id="20998at2"/>
<evidence type="ECO:0000313" key="3">
    <source>
        <dbReference type="Proteomes" id="UP000176204"/>
    </source>
</evidence>
<protein>
    <submittedName>
        <fullName evidence="2">Uncharacterized protein</fullName>
    </submittedName>
</protein>
<gene>
    <name evidence="2" type="ORF">PYTT_1469</name>
</gene>
<feature type="signal peptide" evidence="1">
    <location>
        <begin position="1"/>
        <end position="22"/>
    </location>
</feature>
<dbReference type="AlphaFoldDB" id="A0A1C7PA80"/>
<dbReference type="RefSeq" id="WP_067771525.1">
    <property type="nucleotide sequence ID" value="NZ_LIGX01000001.1"/>
</dbReference>